<comment type="caution">
    <text evidence="1">The sequence shown here is derived from an EMBL/GenBank/DDBJ whole genome shotgun (WGS) entry which is preliminary data.</text>
</comment>
<dbReference type="Proteomes" id="UP000236290">
    <property type="component" value="Unassembled WGS sequence"/>
</dbReference>
<accession>A0A2K0TXD2</accession>
<dbReference type="OrthoDB" id="8949486at2759"/>
<sequence>MPNWRDEYLSSLRESELNSPVNMELVQACSPNFFTHLVKRMHD</sequence>
<name>A0A2K0TXD2_TRIHA</name>
<reference evidence="1 2" key="1">
    <citation type="submission" date="2017-02" db="EMBL/GenBank/DDBJ databases">
        <title>Genomes of Trichoderma spp. with biocontrol activity.</title>
        <authorList>
            <person name="Gardiner D."/>
            <person name="Kazan K."/>
            <person name="Vos C."/>
            <person name="Harvey P."/>
        </authorList>
    </citation>
    <scope>NUCLEOTIDE SEQUENCE [LARGE SCALE GENOMIC DNA]</scope>
    <source>
        <strain evidence="1 2">Tr1</strain>
    </source>
</reference>
<organism evidence="1 2">
    <name type="scientific">Trichoderma harzianum</name>
    <name type="common">Hypocrea lixii</name>
    <dbReference type="NCBI Taxonomy" id="5544"/>
    <lineage>
        <taxon>Eukaryota</taxon>
        <taxon>Fungi</taxon>
        <taxon>Dikarya</taxon>
        <taxon>Ascomycota</taxon>
        <taxon>Pezizomycotina</taxon>
        <taxon>Sordariomycetes</taxon>
        <taxon>Hypocreomycetidae</taxon>
        <taxon>Hypocreales</taxon>
        <taxon>Hypocreaceae</taxon>
        <taxon>Trichoderma</taxon>
    </lineage>
</organism>
<dbReference type="EMBL" id="MTYI01000165">
    <property type="protein sequence ID" value="PNP50179.1"/>
    <property type="molecule type" value="Genomic_DNA"/>
</dbReference>
<evidence type="ECO:0000313" key="1">
    <source>
        <dbReference type="EMBL" id="PNP50179.1"/>
    </source>
</evidence>
<proteinExistence type="predicted"/>
<dbReference type="AlphaFoldDB" id="A0A2K0TXD2"/>
<gene>
    <name evidence="1" type="ORF">THARTR1_09168</name>
</gene>
<evidence type="ECO:0000313" key="2">
    <source>
        <dbReference type="Proteomes" id="UP000236290"/>
    </source>
</evidence>
<protein>
    <submittedName>
        <fullName evidence="1">Uncharacterized protein</fullName>
    </submittedName>
</protein>